<protein>
    <submittedName>
        <fullName evidence="2">Uncharacterized protein</fullName>
    </submittedName>
</protein>
<dbReference type="EMBL" id="JAVRQU010000001">
    <property type="protein sequence ID" value="KAK5707605.1"/>
    <property type="molecule type" value="Genomic_DNA"/>
</dbReference>
<evidence type="ECO:0000313" key="2">
    <source>
        <dbReference type="EMBL" id="KAK5707605.1"/>
    </source>
</evidence>
<gene>
    <name evidence="2" type="ORF">LTR97_000142</name>
</gene>
<feature type="region of interest" description="Disordered" evidence="1">
    <location>
        <begin position="135"/>
        <end position="165"/>
    </location>
</feature>
<feature type="region of interest" description="Disordered" evidence="1">
    <location>
        <begin position="1"/>
        <end position="47"/>
    </location>
</feature>
<organism evidence="2 3">
    <name type="scientific">Elasticomyces elasticus</name>
    <dbReference type="NCBI Taxonomy" id="574655"/>
    <lineage>
        <taxon>Eukaryota</taxon>
        <taxon>Fungi</taxon>
        <taxon>Dikarya</taxon>
        <taxon>Ascomycota</taxon>
        <taxon>Pezizomycotina</taxon>
        <taxon>Dothideomycetes</taxon>
        <taxon>Dothideomycetidae</taxon>
        <taxon>Mycosphaerellales</taxon>
        <taxon>Teratosphaeriaceae</taxon>
        <taxon>Elasticomyces</taxon>
    </lineage>
</organism>
<evidence type="ECO:0000313" key="3">
    <source>
        <dbReference type="Proteomes" id="UP001310594"/>
    </source>
</evidence>
<dbReference type="Proteomes" id="UP001310594">
    <property type="component" value="Unassembled WGS sequence"/>
</dbReference>
<proteinExistence type="predicted"/>
<feature type="compositionally biased region" description="Low complexity" evidence="1">
    <location>
        <begin position="29"/>
        <end position="41"/>
    </location>
</feature>
<feature type="compositionally biased region" description="Polar residues" evidence="1">
    <location>
        <begin position="9"/>
        <end position="20"/>
    </location>
</feature>
<comment type="caution">
    <text evidence="2">The sequence shown here is derived from an EMBL/GenBank/DDBJ whole genome shotgun (WGS) entry which is preliminary data.</text>
</comment>
<evidence type="ECO:0000256" key="1">
    <source>
        <dbReference type="SAM" id="MobiDB-lite"/>
    </source>
</evidence>
<reference evidence="2" key="1">
    <citation type="submission" date="2023-08" db="EMBL/GenBank/DDBJ databases">
        <title>Black Yeasts Isolated from many extreme environments.</title>
        <authorList>
            <person name="Coleine C."/>
            <person name="Stajich J.E."/>
            <person name="Selbmann L."/>
        </authorList>
    </citation>
    <scope>NUCLEOTIDE SEQUENCE</scope>
    <source>
        <strain evidence="2">CCFEE 5810</strain>
    </source>
</reference>
<sequence length="165" mass="17944">MSAAEALVNLSQPVHVQTSPLAPLPRTPSSSSRNQGGQQQSAEGPYEEADFYAARRLLSLSPPSSSLLRTLPDTTIVAVWWDQLDHVTIHRLSEQHRPEALVDMVNKDRSESMTSTNGRLLTVEDVNERVHIASQHLTASQRGEDAASKQPSGHMGSIQPSSSQA</sequence>
<name>A0AAN7WIQ2_9PEZI</name>
<dbReference type="AlphaFoldDB" id="A0AAN7WIQ2"/>
<accession>A0AAN7WIQ2</accession>